<name>A0AAV7MJ48_PLEWA</name>
<dbReference type="Proteomes" id="UP001066276">
    <property type="component" value="Chromosome 9"/>
</dbReference>
<evidence type="ECO:0000313" key="1">
    <source>
        <dbReference type="EMBL" id="KAJ1103806.1"/>
    </source>
</evidence>
<gene>
    <name evidence="1" type="ORF">NDU88_001227</name>
</gene>
<dbReference type="EMBL" id="JANPWB010000013">
    <property type="protein sequence ID" value="KAJ1103806.1"/>
    <property type="molecule type" value="Genomic_DNA"/>
</dbReference>
<keyword evidence="2" id="KW-1185">Reference proteome</keyword>
<dbReference type="AlphaFoldDB" id="A0AAV7MJ48"/>
<protein>
    <submittedName>
        <fullName evidence="1">Uncharacterized protein</fullName>
    </submittedName>
</protein>
<proteinExistence type="predicted"/>
<accession>A0AAV7MJ48</accession>
<reference evidence="1" key="1">
    <citation type="journal article" date="2022" name="bioRxiv">
        <title>Sequencing and chromosome-scale assembly of the giantPleurodeles waltlgenome.</title>
        <authorList>
            <person name="Brown T."/>
            <person name="Elewa A."/>
            <person name="Iarovenko S."/>
            <person name="Subramanian E."/>
            <person name="Araus A.J."/>
            <person name="Petzold A."/>
            <person name="Susuki M."/>
            <person name="Suzuki K.-i.T."/>
            <person name="Hayashi T."/>
            <person name="Toyoda A."/>
            <person name="Oliveira C."/>
            <person name="Osipova E."/>
            <person name="Leigh N.D."/>
            <person name="Simon A."/>
            <person name="Yun M.H."/>
        </authorList>
    </citation>
    <scope>NUCLEOTIDE SEQUENCE</scope>
    <source>
        <strain evidence="1">20211129_DDA</strain>
        <tissue evidence="1">Liver</tissue>
    </source>
</reference>
<organism evidence="1 2">
    <name type="scientific">Pleurodeles waltl</name>
    <name type="common">Iberian ribbed newt</name>
    <dbReference type="NCBI Taxonomy" id="8319"/>
    <lineage>
        <taxon>Eukaryota</taxon>
        <taxon>Metazoa</taxon>
        <taxon>Chordata</taxon>
        <taxon>Craniata</taxon>
        <taxon>Vertebrata</taxon>
        <taxon>Euteleostomi</taxon>
        <taxon>Amphibia</taxon>
        <taxon>Batrachia</taxon>
        <taxon>Caudata</taxon>
        <taxon>Salamandroidea</taxon>
        <taxon>Salamandridae</taxon>
        <taxon>Pleurodelinae</taxon>
        <taxon>Pleurodeles</taxon>
    </lineage>
</organism>
<comment type="caution">
    <text evidence="1">The sequence shown here is derived from an EMBL/GenBank/DDBJ whole genome shotgun (WGS) entry which is preliminary data.</text>
</comment>
<sequence>MLGQLSVHFAHCDRDVRSPSLFPVPLQLFSGGCNIYFSHVPGDLLCPRCLRSPAAWAPRLPLSRSRCHRGSRYNSLRGPDLGRSQAMSCLMRRRSPTW</sequence>
<evidence type="ECO:0000313" key="2">
    <source>
        <dbReference type="Proteomes" id="UP001066276"/>
    </source>
</evidence>